<evidence type="ECO:0000256" key="11">
    <source>
        <dbReference type="ARBA" id="ARBA00047308"/>
    </source>
</evidence>
<evidence type="ECO:0000256" key="10">
    <source>
        <dbReference type="ARBA" id="ARBA00039097"/>
    </source>
</evidence>
<evidence type="ECO:0000256" key="4">
    <source>
        <dbReference type="ARBA" id="ARBA00022723"/>
    </source>
</evidence>
<dbReference type="InterPro" id="IPR059000">
    <property type="entry name" value="ATPase_P-type_domA"/>
</dbReference>
<evidence type="ECO:0000259" key="14">
    <source>
        <dbReference type="PROSITE" id="PS50846"/>
    </source>
</evidence>
<dbReference type="EC" id="7.2.2.12" evidence="10"/>
<name>A0ABW0P3V8_9HYPH</name>
<dbReference type="EMBL" id="JBHSLU010000050">
    <property type="protein sequence ID" value="MFC5506742.1"/>
    <property type="molecule type" value="Genomic_DNA"/>
</dbReference>
<comment type="caution">
    <text evidence="15">The sequence shown here is derived from an EMBL/GenBank/DDBJ whole genome shotgun (WGS) entry which is preliminary data.</text>
</comment>
<feature type="transmembrane region" description="Helical" evidence="12">
    <location>
        <begin position="517"/>
        <end position="541"/>
    </location>
</feature>
<dbReference type="SUPFAM" id="SSF56784">
    <property type="entry name" value="HAD-like"/>
    <property type="match status" value="1"/>
</dbReference>
<comment type="subcellular location">
    <subcellularLocation>
        <location evidence="12">Cell membrane</location>
    </subcellularLocation>
    <subcellularLocation>
        <location evidence="1">Membrane</location>
        <topology evidence="1">Multi-pass membrane protein</topology>
    </subcellularLocation>
</comment>
<evidence type="ECO:0000313" key="16">
    <source>
        <dbReference type="Proteomes" id="UP001596060"/>
    </source>
</evidence>
<dbReference type="InterPro" id="IPR023299">
    <property type="entry name" value="ATPase_P-typ_cyto_dom_N"/>
</dbReference>
<dbReference type="Gene3D" id="3.30.70.100">
    <property type="match status" value="2"/>
</dbReference>
<evidence type="ECO:0000256" key="3">
    <source>
        <dbReference type="ARBA" id="ARBA00022692"/>
    </source>
</evidence>
<dbReference type="SFLD" id="SFLDG00002">
    <property type="entry name" value="C1.7:_P-type_atpase_like"/>
    <property type="match status" value="1"/>
</dbReference>
<gene>
    <name evidence="15" type="ORF">ACFPN9_15930</name>
</gene>
<dbReference type="InterPro" id="IPR051014">
    <property type="entry name" value="Cation_Transport_ATPase_IB"/>
</dbReference>
<keyword evidence="8 12" id="KW-1133">Transmembrane helix</keyword>
<dbReference type="PRINTS" id="PR00119">
    <property type="entry name" value="CATATPASE"/>
</dbReference>
<dbReference type="InterPro" id="IPR044492">
    <property type="entry name" value="P_typ_ATPase_HD_dom"/>
</dbReference>
<dbReference type="Pfam" id="PF00122">
    <property type="entry name" value="E1-E2_ATPase"/>
    <property type="match status" value="1"/>
</dbReference>
<keyword evidence="16" id="KW-1185">Reference proteome</keyword>
<dbReference type="PANTHER" id="PTHR48085:SF5">
    <property type="entry name" value="CADMIUM_ZINC-TRANSPORTING ATPASE HMA4-RELATED"/>
    <property type="match status" value="1"/>
</dbReference>
<dbReference type="InterPro" id="IPR018303">
    <property type="entry name" value="ATPase_P-typ_P_site"/>
</dbReference>
<dbReference type="InterPro" id="IPR006121">
    <property type="entry name" value="HMA_dom"/>
</dbReference>
<evidence type="ECO:0000256" key="12">
    <source>
        <dbReference type="RuleBase" id="RU362081"/>
    </source>
</evidence>
<dbReference type="Gene3D" id="3.40.50.1000">
    <property type="entry name" value="HAD superfamily/HAD-like"/>
    <property type="match status" value="1"/>
</dbReference>
<protein>
    <recommendedName>
        <fullName evidence="10">P-type Zn(2+) transporter</fullName>
        <ecNumber evidence="10">7.2.2.12</ecNumber>
    </recommendedName>
</protein>
<dbReference type="SUPFAM" id="SSF81665">
    <property type="entry name" value="Calcium ATPase, transmembrane domain M"/>
    <property type="match status" value="1"/>
</dbReference>
<feature type="transmembrane region" description="Helical" evidence="12">
    <location>
        <begin position="310"/>
        <end position="330"/>
    </location>
</feature>
<dbReference type="InterPro" id="IPR008250">
    <property type="entry name" value="ATPase_P-typ_transduc_dom_A_sf"/>
</dbReference>
<reference evidence="16" key="1">
    <citation type="journal article" date="2019" name="Int. J. Syst. Evol. Microbiol.">
        <title>The Global Catalogue of Microorganisms (GCM) 10K type strain sequencing project: providing services to taxonomists for standard genome sequencing and annotation.</title>
        <authorList>
            <consortium name="The Broad Institute Genomics Platform"/>
            <consortium name="The Broad Institute Genome Sequencing Center for Infectious Disease"/>
            <person name="Wu L."/>
            <person name="Ma J."/>
        </authorList>
    </citation>
    <scope>NUCLEOTIDE SEQUENCE [LARGE SCALE GENOMIC DNA]</scope>
    <source>
        <strain evidence="16">CCUG 43117</strain>
    </source>
</reference>
<dbReference type="PROSITE" id="PS00154">
    <property type="entry name" value="ATPASE_E1_E2"/>
    <property type="match status" value="1"/>
</dbReference>
<evidence type="ECO:0000313" key="15">
    <source>
        <dbReference type="EMBL" id="MFC5506742.1"/>
    </source>
</evidence>
<keyword evidence="7" id="KW-1278">Translocase</keyword>
<feature type="transmembrane region" description="Helical" evidence="12">
    <location>
        <begin position="279"/>
        <end position="298"/>
    </location>
</feature>
<keyword evidence="9 12" id="KW-0472">Membrane</keyword>
<sequence length="874" mass="89991">MTATSDTRLQTLSWKVGGMDCAGCAATIRGAVERLPGVSDVKLSVVAETLTLALDENQTRREAIEKRVSSLGYTTAIMAAKTTPAPEPAACGCCNAQGQAEAAAATTSAPTPAPLSWKIGGMDCPSCAATIRGAVERMPGVSDVKLSVMSETLTLALDETQTKRDAIEKRVASLGFTATSLASKTQASGSGHGDGCDNADHAGHDHSLDDHGYSHDDHKHARNPATIEKPRDHAGDAGHGLPGHVHEATPDGVSWYQTNKGRLVLTTGALLGGAWTSSLVWPAIAHWAFIAACVIGIIPVARKAYAAASAGMPFTIEMLMTIAATGALFIGAAEEAALVVFLFAVGEVLEGVAADRARASIRALSDLVPKTAIVEKDGETRTIDAAALKIGQTVLVRPGDRIPADGEITDGVSGIDESPVTGESVPKTKGVGDPVFAGSVNSEAALRVRVTKAAEDNTIARIIRLVEEAQEARAPTERFIDRFSRVYMPAIVGLAVLVAIVPPLLLGGEWSVWVYRALALLLIGCPCALVISVPASIAASLSTGARQGLLMKGGVVIEAAAKTGVVAFDKTGTLTQGRPRVTEVVALGRTEREVVELAAAAETGSSHPLALAIVERAKAHAIPVRNATEAKAIAGQGVVGTLDGVAIFVGAPRHALSRSNFDDQAKAAVEQLETAGKTVAAVIADGVLAGLIAMRDEPREDAAAGIAELKAMGLRCLMLTGDNARTGAAIAGSLGMEHKAELMPEDKVAAIKALSVDASVMMIGDGINDAPALAAAGIGVAMGSGTDVALETADAAILKSRVRDVPAMIRLARATMSNIRVNIAIALGLKAVFLVTTVFGYTGLWIAILADTGATVIVTANALRLLRFNAGRAA</sequence>
<dbReference type="Gene3D" id="3.40.1110.10">
    <property type="entry name" value="Calcium-transporting ATPase, cytoplasmic domain N"/>
    <property type="match status" value="1"/>
</dbReference>
<keyword evidence="6 12" id="KW-0067">ATP-binding</keyword>
<feature type="compositionally biased region" description="Basic and acidic residues" evidence="13">
    <location>
        <begin position="194"/>
        <end position="219"/>
    </location>
</feature>
<dbReference type="InterPro" id="IPR027256">
    <property type="entry name" value="P-typ_ATPase_IB"/>
</dbReference>
<dbReference type="InterPro" id="IPR036412">
    <property type="entry name" value="HAD-like_sf"/>
</dbReference>
<feature type="transmembrane region" description="Helical" evidence="12">
    <location>
        <begin position="486"/>
        <end position="505"/>
    </location>
</feature>
<evidence type="ECO:0000256" key="2">
    <source>
        <dbReference type="ARBA" id="ARBA00006024"/>
    </source>
</evidence>
<feature type="transmembrane region" description="Helical" evidence="12">
    <location>
        <begin position="845"/>
        <end position="866"/>
    </location>
</feature>
<evidence type="ECO:0000256" key="6">
    <source>
        <dbReference type="ARBA" id="ARBA00022840"/>
    </source>
</evidence>
<dbReference type="NCBIfam" id="TIGR01525">
    <property type="entry name" value="ATPase-IB_hvy"/>
    <property type="match status" value="1"/>
</dbReference>
<evidence type="ECO:0000256" key="8">
    <source>
        <dbReference type="ARBA" id="ARBA00022989"/>
    </source>
</evidence>
<evidence type="ECO:0000256" key="7">
    <source>
        <dbReference type="ARBA" id="ARBA00022967"/>
    </source>
</evidence>
<dbReference type="InterPro" id="IPR036163">
    <property type="entry name" value="HMA_dom_sf"/>
</dbReference>
<dbReference type="PRINTS" id="PR00941">
    <property type="entry name" value="CDATPASE"/>
</dbReference>
<evidence type="ECO:0000256" key="5">
    <source>
        <dbReference type="ARBA" id="ARBA00022741"/>
    </source>
</evidence>
<feature type="region of interest" description="Disordered" evidence="13">
    <location>
        <begin position="184"/>
        <end position="239"/>
    </location>
</feature>
<dbReference type="Pfam" id="PF00403">
    <property type="entry name" value="HMA"/>
    <property type="match status" value="2"/>
</dbReference>
<evidence type="ECO:0000256" key="9">
    <source>
        <dbReference type="ARBA" id="ARBA00023136"/>
    </source>
</evidence>
<evidence type="ECO:0000256" key="1">
    <source>
        <dbReference type="ARBA" id="ARBA00004141"/>
    </source>
</evidence>
<dbReference type="Pfam" id="PF00702">
    <property type="entry name" value="Hydrolase"/>
    <property type="match status" value="1"/>
</dbReference>
<evidence type="ECO:0000256" key="13">
    <source>
        <dbReference type="SAM" id="MobiDB-lite"/>
    </source>
</evidence>
<dbReference type="CDD" id="cd07546">
    <property type="entry name" value="P-type_ATPase_Pb_Zn_Cd2-like"/>
    <property type="match status" value="1"/>
</dbReference>
<dbReference type="Gene3D" id="2.70.150.10">
    <property type="entry name" value="Calcium-transporting ATPase, cytoplasmic transduction domain A"/>
    <property type="match status" value="1"/>
</dbReference>
<keyword evidence="5 12" id="KW-0547">Nucleotide-binding</keyword>
<keyword evidence="4 12" id="KW-0479">Metal-binding</keyword>
<dbReference type="SFLD" id="SFLDS00003">
    <property type="entry name" value="Haloacid_Dehalogenase"/>
    <property type="match status" value="1"/>
</dbReference>
<dbReference type="PANTHER" id="PTHR48085">
    <property type="entry name" value="CADMIUM/ZINC-TRANSPORTING ATPASE HMA2-RELATED"/>
    <property type="match status" value="1"/>
</dbReference>
<dbReference type="InterPro" id="IPR023214">
    <property type="entry name" value="HAD_sf"/>
</dbReference>
<dbReference type="CDD" id="cd00371">
    <property type="entry name" value="HMA"/>
    <property type="match status" value="2"/>
</dbReference>
<dbReference type="InterPro" id="IPR023298">
    <property type="entry name" value="ATPase_P-typ_TM_dom_sf"/>
</dbReference>
<comment type="catalytic activity">
    <reaction evidence="11">
        <text>Zn(2+)(in) + ATP + H2O = Zn(2+)(out) + ADP + phosphate + H(+)</text>
        <dbReference type="Rhea" id="RHEA:20621"/>
        <dbReference type="ChEBI" id="CHEBI:15377"/>
        <dbReference type="ChEBI" id="CHEBI:15378"/>
        <dbReference type="ChEBI" id="CHEBI:29105"/>
        <dbReference type="ChEBI" id="CHEBI:30616"/>
        <dbReference type="ChEBI" id="CHEBI:43474"/>
        <dbReference type="ChEBI" id="CHEBI:456216"/>
        <dbReference type="EC" id="7.2.2.12"/>
    </reaction>
</comment>
<dbReference type="PROSITE" id="PS01229">
    <property type="entry name" value="COF_2"/>
    <property type="match status" value="1"/>
</dbReference>
<feature type="transmembrane region" description="Helical" evidence="12">
    <location>
        <begin position="819"/>
        <end position="839"/>
    </location>
</feature>
<feature type="domain" description="HMA" evidence="14">
    <location>
        <begin position="10"/>
        <end position="76"/>
    </location>
</feature>
<feature type="domain" description="HMA" evidence="14">
    <location>
        <begin position="113"/>
        <end position="179"/>
    </location>
</feature>
<dbReference type="PROSITE" id="PS50846">
    <property type="entry name" value="HMA_2"/>
    <property type="match status" value="2"/>
</dbReference>
<keyword evidence="12" id="KW-1003">Cell membrane</keyword>
<dbReference type="SUPFAM" id="SSF55008">
    <property type="entry name" value="HMA, heavy metal-associated domain"/>
    <property type="match status" value="2"/>
</dbReference>
<dbReference type="InterPro" id="IPR001757">
    <property type="entry name" value="P_typ_ATPase"/>
</dbReference>
<dbReference type="RefSeq" id="WP_082735060.1">
    <property type="nucleotide sequence ID" value="NZ_JBHSLU010000050.1"/>
</dbReference>
<dbReference type="SUPFAM" id="SSF81653">
    <property type="entry name" value="Calcium ATPase, transduction domain A"/>
    <property type="match status" value="1"/>
</dbReference>
<keyword evidence="3 12" id="KW-0812">Transmembrane</keyword>
<accession>A0ABW0P3V8</accession>
<organism evidence="15 16">
    <name type="scientific">Bosea massiliensis</name>
    <dbReference type="NCBI Taxonomy" id="151419"/>
    <lineage>
        <taxon>Bacteria</taxon>
        <taxon>Pseudomonadati</taxon>
        <taxon>Pseudomonadota</taxon>
        <taxon>Alphaproteobacteria</taxon>
        <taxon>Hyphomicrobiales</taxon>
        <taxon>Boseaceae</taxon>
        <taxon>Bosea</taxon>
    </lineage>
</organism>
<dbReference type="Proteomes" id="UP001596060">
    <property type="component" value="Unassembled WGS sequence"/>
</dbReference>
<dbReference type="NCBIfam" id="TIGR01494">
    <property type="entry name" value="ATPase_P-type"/>
    <property type="match status" value="1"/>
</dbReference>
<dbReference type="SFLD" id="SFLDF00027">
    <property type="entry name" value="p-type_atpase"/>
    <property type="match status" value="1"/>
</dbReference>
<proteinExistence type="inferred from homology"/>
<feature type="transmembrane region" description="Helical" evidence="12">
    <location>
        <begin position="336"/>
        <end position="354"/>
    </location>
</feature>
<comment type="similarity">
    <text evidence="2 12">Belongs to the cation transport ATPase (P-type) (TC 3.A.3) family. Type IB subfamily.</text>
</comment>